<evidence type="ECO:0000256" key="3">
    <source>
        <dbReference type="ARBA" id="ARBA00022989"/>
    </source>
</evidence>
<feature type="transmembrane region" description="Helical" evidence="6">
    <location>
        <begin position="316"/>
        <end position="344"/>
    </location>
</feature>
<dbReference type="RefSeq" id="WP_046804118.1">
    <property type="nucleotide sequence ID" value="NZ_PREU01000007.1"/>
</dbReference>
<feature type="transmembrane region" description="Helical" evidence="6">
    <location>
        <begin position="38"/>
        <end position="56"/>
    </location>
</feature>
<proteinExistence type="predicted"/>
<feature type="transmembrane region" description="Helical" evidence="6">
    <location>
        <begin position="68"/>
        <end position="89"/>
    </location>
</feature>
<comment type="caution">
    <text evidence="8">The sequence shown here is derived from an EMBL/GenBank/DDBJ whole genome shotgun (WGS) entry which is preliminary data.</text>
</comment>
<evidence type="ECO:0000256" key="5">
    <source>
        <dbReference type="SAM" id="MobiDB-lite"/>
    </source>
</evidence>
<sequence>MSPHRRLSTLHLLGLFAFTALALNDDRFILGVGSFKLSPFDVLFVAMLAVKALRLAEPSAYALPRGLLGALLGLQAMSVIYLLLVSMHHPGIETGDVARDLRIVFYFLCTPFLCYKDIDSPAAYAVLQKYIVAACLAVATLMLLEQLQGFSVSNPLRNVRLGVWAIPFGVVSLLTFRRTLNVSGPKAYALTLYMLLALVFSLNRSQYLQLAISVVIAVLLGTGPELRRRAVLIFAPAAVAGVLVFASIGYLDVLSNRIFSVEKLDEDSSYGARIQEMQGQMDYFAESPVFGKGAGFRSWVMGENGFELSTFAHNSWAFYLMKFGVVGTIMIMLPPLLILLLTLLRRYAHPGLEMHRRYLLATAPIYIFIDSLSGGLAYAPKTAFTGFLLCYCLSLMRNAQIMPVPRADAPRAPLSPSHRPDAVRRTPPRVIPHA</sequence>
<dbReference type="Proteomes" id="UP000239990">
    <property type="component" value="Unassembled WGS sequence"/>
</dbReference>
<feature type="transmembrane region" description="Helical" evidence="6">
    <location>
        <begin position="230"/>
        <end position="251"/>
    </location>
</feature>
<feature type="transmembrane region" description="Helical" evidence="6">
    <location>
        <begin position="206"/>
        <end position="223"/>
    </location>
</feature>
<keyword evidence="3 6" id="KW-1133">Transmembrane helix</keyword>
<gene>
    <name evidence="8" type="ORF">C4E15_16345</name>
</gene>
<comment type="subcellular location">
    <subcellularLocation>
        <location evidence="1">Membrane</location>
        <topology evidence="1">Multi-pass membrane protein</topology>
    </subcellularLocation>
</comment>
<dbReference type="OrthoDB" id="8624946at2"/>
<dbReference type="InterPro" id="IPR007016">
    <property type="entry name" value="O-antigen_ligase-rel_domated"/>
</dbReference>
<keyword evidence="4 6" id="KW-0472">Membrane</keyword>
<feature type="region of interest" description="Disordered" evidence="5">
    <location>
        <begin position="410"/>
        <end position="434"/>
    </location>
</feature>
<evidence type="ECO:0000256" key="2">
    <source>
        <dbReference type="ARBA" id="ARBA00022692"/>
    </source>
</evidence>
<evidence type="ECO:0000256" key="6">
    <source>
        <dbReference type="SAM" id="Phobius"/>
    </source>
</evidence>
<keyword evidence="8" id="KW-0436">Ligase</keyword>
<organism evidence="8 9">
    <name type="scientific">Achromobacter spanius</name>
    <dbReference type="NCBI Taxonomy" id="217203"/>
    <lineage>
        <taxon>Bacteria</taxon>
        <taxon>Pseudomonadati</taxon>
        <taxon>Pseudomonadota</taxon>
        <taxon>Betaproteobacteria</taxon>
        <taxon>Burkholderiales</taxon>
        <taxon>Alcaligenaceae</taxon>
        <taxon>Achromobacter</taxon>
    </lineage>
</organism>
<dbReference type="GO" id="GO:0016874">
    <property type="term" value="F:ligase activity"/>
    <property type="evidence" value="ECO:0007669"/>
    <property type="project" value="UniProtKB-KW"/>
</dbReference>
<feature type="transmembrane region" description="Helical" evidence="6">
    <location>
        <begin position="183"/>
        <end position="200"/>
    </location>
</feature>
<feature type="domain" description="O-antigen ligase-related" evidence="7">
    <location>
        <begin position="190"/>
        <end position="331"/>
    </location>
</feature>
<feature type="transmembrane region" description="Helical" evidence="6">
    <location>
        <begin position="130"/>
        <end position="147"/>
    </location>
</feature>
<evidence type="ECO:0000256" key="1">
    <source>
        <dbReference type="ARBA" id="ARBA00004141"/>
    </source>
</evidence>
<name>A0A2S5GPU7_9BURK</name>
<accession>A0A2S5GPU7</accession>
<feature type="transmembrane region" description="Helical" evidence="6">
    <location>
        <begin position="356"/>
        <end position="372"/>
    </location>
</feature>
<dbReference type="EMBL" id="PREU01000007">
    <property type="protein sequence ID" value="PPA74936.1"/>
    <property type="molecule type" value="Genomic_DNA"/>
</dbReference>
<reference evidence="8 9" key="1">
    <citation type="submission" date="2018-02" db="EMBL/GenBank/DDBJ databases">
        <title>Draft Genome of Achromobacter spanius stain 6.</title>
        <authorList>
            <person name="Gunasekera T.S."/>
            <person name="Radwan O."/>
            <person name="Ruiz O.N."/>
        </authorList>
    </citation>
    <scope>NUCLEOTIDE SEQUENCE [LARGE SCALE GENOMIC DNA]</scope>
    <source>
        <strain evidence="8 9">6</strain>
    </source>
</reference>
<dbReference type="AlphaFoldDB" id="A0A2S5GPU7"/>
<evidence type="ECO:0000256" key="4">
    <source>
        <dbReference type="ARBA" id="ARBA00023136"/>
    </source>
</evidence>
<feature type="transmembrane region" description="Helical" evidence="6">
    <location>
        <begin position="101"/>
        <end position="118"/>
    </location>
</feature>
<evidence type="ECO:0000313" key="9">
    <source>
        <dbReference type="Proteomes" id="UP000239990"/>
    </source>
</evidence>
<evidence type="ECO:0000313" key="8">
    <source>
        <dbReference type="EMBL" id="PPA74936.1"/>
    </source>
</evidence>
<protein>
    <submittedName>
        <fullName evidence="8">O-antigen ligase domain-containing protein</fullName>
    </submittedName>
</protein>
<dbReference type="Pfam" id="PF04932">
    <property type="entry name" value="Wzy_C"/>
    <property type="match status" value="1"/>
</dbReference>
<keyword evidence="2 6" id="KW-0812">Transmembrane</keyword>
<feature type="transmembrane region" description="Helical" evidence="6">
    <location>
        <begin position="159"/>
        <end position="176"/>
    </location>
</feature>
<evidence type="ECO:0000259" key="7">
    <source>
        <dbReference type="Pfam" id="PF04932"/>
    </source>
</evidence>
<dbReference type="GO" id="GO:0016020">
    <property type="term" value="C:membrane"/>
    <property type="evidence" value="ECO:0007669"/>
    <property type="project" value="UniProtKB-SubCell"/>
</dbReference>